<dbReference type="Pfam" id="PF00722">
    <property type="entry name" value="Glyco_hydro_16"/>
    <property type="match status" value="1"/>
</dbReference>
<feature type="signal peptide" evidence="3">
    <location>
        <begin position="1"/>
        <end position="22"/>
    </location>
</feature>
<keyword evidence="3" id="KW-0732">Signal</keyword>
<dbReference type="InterPro" id="IPR050546">
    <property type="entry name" value="Glycosyl_Hydrlase_16"/>
</dbReference>
<evidence type="ECO:0000259" key="4">
    <source>
        <dbReference type="PROSITE" id="PS51762"/>
    </source>
</evidence>
<dbReference type="InterPro" id="IPR013320">
    <property type="entry name" value="ConA-like_dom_sf"/>
</dbReference>
<feature type="compositionally biased region" description="Acidic residues" evidence="2">
    <location>
        <begin position="170"/>
        <end position="183"/>
    </location>
</feature>
<feature type="chain" id="PRO_5016247080" evidence="3">
    <location>
        <begin position="23"/>
        <end position="640"/>
    </location>
</feature>
<proteinExistence type="inferred from homology"/>
<dbReference type="GO" id="GO:0005975">
    <property type="term" value="P:carbohydrate metabolic process"/>
    <property type="evidence" value="ECO:0007669"/>
    <property type="project" value="InterPro"/>
</dbReference>
<feature type="region of interest" description="Disordered" evidence="2">
    <location>
        <begin position="21"/>
        <end position="230"/>
    </location>
</feature>
<dbReference type="PROSITE" id="PS51762">
    <property type="entry name" value="GH16_2"/>
    <property type="match status" value="1"/>
</dbReference>
<sequence>MWRRASVFAVHIAILGSLTACSESPFSGSETADSDTQTSSATPSSPTSQTNDGSDSLSQPQSVVVAQANPTVVEIPDVAAATPEPTPIVVNPFTPVPQPTSEPDEEQESEPDDSPDEVVANSDSDTDGNTGSDAGADSEAELDTADNSPESTETPETGVADSQSSPTDNGDTDLAETDVDDSDSAATDTEASTDDNTQDAETTDDSAPETDVAEESSDDTAEQDSTDSIVAIDPADSGETEQSKAEAENNFSSHTTAGFIGKIVDDSIQVSWEVEPGALGYNVYLEGKYVTTVWENSYVETDLYDQNYYYEIQSFDETKKIYWYNATGLTVKVRSAGRVDSSRATAKADLLNDYQLIFSDEFTGSTLDTSKWNTALLWGDQIIINGEVQFYVDINNKPDFGFNPFTFDGEHLTINSIKTPSELSEKAKGQPYLSGVITSYDALQFIYGYAETRAKVTFGRGYWPAFWLLNAYYGQGGDDPEIDIMEFIGHDQDVVYHTYHYYDENGELRSTKSQPTPGVDYSEDFHTFGVEWKPGTIIYYVDGIEVHRVVDPKVSQQTMYVIANTAMGGWWAGDPDETTPFPGEFMIDYIRVYQRTTPYDDVLFNDDMTGIPFADEIPGSAIPNHRPTPAQWPAGYPHAQ</sequence>
<dbReference type="PANTHER" id="PTHR10963">
    <property type="entry name" value="GLYCOSYL HYDROLASE-RELATED"/>
    <property type="match status" value="1"/>
</dbReference>
<protein>
    <submittedName>
        <fullName evidence="5">Endo-1,3-1,4-beta-glycanase ExsH</fullName>
        <ecNumber evidence="5">3.2.1.-</ecNumber>
    </submittedName>
</protein>
<evidence type="ECO:0000313" key="5">
    <source>
        <dbReference type="EMBL" id="ASJ72369.1"/>
    </source>
</evidence>
<feature type="compositionally biased region" description="Polar residues" evidence="2">
    <location>
        <begin position="145"/>
        <end position="169"/>
    </location>
</feature>
<accession>A0A2Z2NME6</accession>
<dbReference type="Gene3D" id="2.60.120.200">
    <property type="match status" value="1"/>
</dbReference>
<reference evidence="5 6" key="1">
    <citation type="submission" date="2016-12" db="EMBL/GenBank/DDBJ databases">
        <authorList>
            <person name="Song W.-J."/>
            <person name="Kurnit D.M."/>
        </authorList>
    </citation>
    <scope>NUCLEOTIDE SEQUENCE [LARGE SCALE GENOMIC DNA]</scope>
    <source>
        <strain evidence="5 6">IMCC3135</strain>
    </source>
</reference>
<feature type="compositionally biased region" description="Polar residues" evidence="2">
    <location>
        <begin position="21"/>
        <end position="30"/>
    </location>
</feature>
<dbReference type="GO" id="GO:0004553">
    <property type="term" value="F:hydrolase activity, hydrolyzing O-glycosyl compounds"/>
    <property type="evidence" value="ECO:0007669"/>
    <property type="project" value="InterPro"/>
</dbReference>
<dbReference type="EMBL" id="CP018632">
    <property type="protein sequence ID" value="ASJ72369.1"/>
    <property type="molecule type" value="Genomic_DNA"/>
</dbReference>
<keyword evidence="5" id="KW-0326">Glycosidase</keyword>
<gene>
    <name evidence="5" type="primary">exsH_3</name>
    <name evidence="5" type="ORF">IMCC3135_11395</name>
</gene>
<evidence type="ECO:0000313" key="6">
    <source>
        <dbReference type="Proteomes" id="UP000250079"/>
    </source>
</evidence>
<keyword evidence="5" id="KW-0378">Hydrolase</keyword>
<feature type="compositionally biased region" description="Acidic residues" evidence="2">
    <location>
        <begin position="102"/>
        <end position="116"/>
    </location>
</feature>
<organism evidence="5 6">
    <name type="scientific">Granulosicoccus antarcticus IMCC3135</name>
    <dbReference type="NCBI Taxonomy" id="1192854"/>
    <lineage>
        <taxon>Bacteria</taxon>
        <taxon>Pseudomonadati</taxon>
        <taxon>Pseudomonadota</taxon>
        <taxon>Gammaproteobacteria</taxon>
        <taxon>Chromatiales</taxon>
        <taxon>Granulosicoccaceae</taxon>
        <taxon>Granulosicoccus</taxon>
    </lineage>
</organism>
<comment type="similarity">
    <text evidence="1">Belongs to the glycosyl hydrolase 16 family.</text>
</comment>
<dbReference type="KEGG" id="gai:IMCC3135_11395"/>
<dbReference type="AlphaFoldDB" id="A0A2Z2NME6"/>
<feature type="domain" description="GH16" evidence="4">
    <location>
        <begin position="292"/>
        <end position="598"/>
    </location>
</feature>
<dbReference type="EC" id="3.2.1.-" evidence="5"/>
<dbReference type="PANTHER" id="PTHR10963:SF55">
    <property type="entry name" value="GLYCOSIDE HYDROLASE FAMILY 16 PROTEIN"/>
    <property type="match status" value="1"/>
</dbReference>
<evidence type="ECO:0000256" key="2">
    <source>
        <dbReference type="SAM" id="MobiDB-lite"/>
    </source>
</evidence>
<dbReference type="InterPro" id="IPR000757">
    <property type="entry name" value="Beta-glucanase-like"/>
</dbReference>
<keyword evidence="6" id="KW-1185">Reference proteome</keyword>
<feature type="compositionally biased region" description="Low complexity" evidence="2">
    <location>
        <begin position="34"/>
        <end position="50"/>
    </location>
</feature>
<dbReference type="SUPFAM" id="SSF49899">
    <property type="entry name" value="Concanavalin A-like lectins/glucanases"/>
    <property type="match status" value="1"/>
</dbReference>
<feature type="compositionally biased region" description="Polar residues" evidence="2">
    <location>
        <begin position="51"/>
        <end position="70"/>
    </location>
</feature>
<feature type="compositionally biased region" description="Low complexity" evidence="2">
    <location>
        <begin position="121"/>
        <end position="135"/>
    </location>
</feature>
<name>A0A2Z2NME6_9GAMM</name>
<feature type="compositionally biased region" description="Acidic residues" evidence="2">
    <location>
        <begin position="191"/>
        <end position="225"/>
    </location>
</feature>
<dbReference type="CDD" id="cd08023">
    <property type="entry name" value="GH16_laminarinase_like"/>
    <property type="match status" value="1"/>
</dbReference>
<evidence type="ECO:0000256" key="3">
    <source>
        <dbReference type="SAM" id="SignalP"/>
    </source>
</evidence>
<dbReference type="Proteomes" id="UP000250079">
    <property type="component" value="Chromosome"/>
</dbReference>
<feature type="region of interest" description="Disordered" evidence="2">
    <location>
        <begin position="620"/>
        <end position="640"/>
    </location>
</feature>
<dbReference type="PROSITE" id="PS51257">
    <property type="entry name" value="PROKAR_LIPOPROTEIN"/>
    <property type="match status" value="1"/>
</dbReference>
<evidence type="ECO:0000256" key="1">
    <source>
        <dbReference type="ARBA" id="ARBA00006865"/>
    </source>
</evidence>